<accession>A0A1H5MSB5</accession>
<dbReference type="InterPro" id="IPR005182">
    <property type="entry name" value="YdbS-like_PH"/>
</dbReference>
<feature type="compositionally biased region" description="Low complexity" evidence="1">
    <location>
        <begin position="477"/>
        <end position="493"/>
    </location>
</feature>
<feature type="region of interest" description="Disordered" evidence="1">
    <location>
        <begin position="463"/>
        <end position="508"/>
    </location>
</feature>
<dbReference type="EMBL" id="FNTX01000002">
    <property type="protein sequence ID" value="SEE92143.1"/>
    <property type="molecule type" value="Genomic_DNA"/>
</dbReference>
<gene>
    <name evidence="4" type="ORF">SAMN04488554_3599</name>
</gene>
<dbReference type="Pfam" id="PF03703">
    <property type="entry name" value="bPH_2"/>
    <property type="match status" value="3"/>
</dbReference>
<dbReference type="Proteomes" id="UP000199220">
    <property type="component" value="Unassembled WGS sequence"/>
</dbReference>
<evidence type="ECO:0000259" key="3">
    <source>
        <dbReference type="Pfam" id="PF03703"/>
    </source>
</evidence>
<feature type="transmembrane region" description="Helical" evidence="2">
    <location>
        <begin position="234"/>
        <end position="252"/>
    </location>
</feature>
<dbReference type="InterPro" id="IPR014529">
    <property type="entry name" value="UCP026631"/>
</dbReference>
<proteinExistence type="predicted"/>
<keyword evidence="5" id="KW-1185">Reference proteome</keyword>
<organism evidence="4 5">
    <name type="scientific">Ruania alba</name>
    <dbReference type="NCBI Taxonomy" id="648782"/>
    <lineage>
        <taxon>Bacteria</taxon>
        <taxon>Bacillati</taxon>
        <taxon>Actinomycetota</taxon>
        <taxon>Actinomycetes</taxon>
        <taxon>Micrococcales</taxon>
        <taxon>Ruaniaceae</taxon>
        <taxon>Ruania</taxon>
    </lineage>
</organism>
<feature type="domain" description="YdbS-like PH" evidence="3">
    <location>
        <begin position="259"/>
        <end position="336"/>
    </location>
</feature>
<keyword evidence="2" id="KW-0812">Transmembrane</keyword>
<keyword evidence="2" id="KW-0472">Membrane</keyword>
<keyword evidence="2" id="KW-1133">Transmembrane helix</keyword>
<feature type="domain" description="YdbS-like PH" evidence="3">
    <location>
        <begin position="381"/>
        <end position="449"/>
    </location>
</feature>
<evidence type="ECO:0000256" key="1">
    <source>
        <dbReference type="SAM" id="MobiDB-lite"/>
    </source>
</evidence>
<reference evidence="5" key="1">
    <citation type="submission" date="2016-10" db="EMBL/GenBank/DDBJ databases">
        <authorList>
            <person name="Varghese N."/>
            <person name="Submissions S."/>
        </authorList>
    </citation>
    <scope>NUCLEOTIDE SEQUENCE [LARGE SCALE GENOMIC DNA]</scope>
    <source>
        <strain evidence="5">DSM 21368</strain>
    </source>
</reference>
<protein>
    <submittedName>
        <fullName evidence="4">Putative membrane protein</fullName>
    </submittedName>
</protein>
<evidence type="ECO:0000313" key="5">
    <source>
        <dbReference type="Proteomes" id="UP000199220"/>
    </source>
</evidence>
<dbReference type="PIRSF" id="PIRSF026631">
    <property type="entry name" value="UCP026631"/>
    <property type="match status" value="1"/>
</dbReference>
<name>A0A1H5MSB5_9MICO</name>
<feature type="transmembrane region" description="Helical" evidence="2">
    <location>
        <begin position="20"/>
        <end position="39"/>
    </location>
</feature>
<dbReference type="AlphaFoldDB" id="A0A1H5MSB5"/>
<sequence length="508" mass="54671">MTAHDEDQVQWHRLHKITPLLNAWKVAAGLFAVFVWQSYDNLRDIDLPMATLLLILAGVIVLGALLGLGLSALAWSRTKYGISDESVFLHSGVLFRQQRHVRLDRLQTVDVTQPLLARLAGFAALKIESAGGAGSNLTLAYLKEDDAQQLRNALLARAAGVRPGASAAASATPGAPEQTSGAGPAAIPEAPEQHVFTLTAGRLIGSLALSGGIVGILVLTAGLVTLAIKSGNVGSVFAMGAPLLGGAAYFWGRFAGEFNFRVATSPDGIRVRQGLLETKARTVPPGRVQAVRLAQSPLWRFKGWWRITVNIAGYGQEETTGTVLYPVATESEAAYLLSLVHRDFGDPRPLEVLHAGLAGSGTDEGFEHTPRRARWLDPLTWRNTGVRLTETAILLRSGRFWRTLTLVPHERVQSVGMEQGPIERRLNLLSLAVHSTPGQIVPRVHHQDADTMSDLLAQLTERARQARQNAGPERWMAGRAADAAPDPRPAFAGVLPASPRLPDASDET</sequence>
<dbReference type="PANTHER" id="PTHR34473">
    <property type="entry name" value="UPF0699 TRANSMEMBRANE PROTEIN YDBS"/>
    <property type="match status" value="1"/>
</dbReference>
<feature type="transmembrane region" description="Helical" evidence="2">
    <location>
        <begin position="203"/>
        <end position="228"/>
    </location>
</feature>
<dbReference type="PANTHER" id="PTHR34473:SF2">
    <property type="entry name" value="UPF0699 TRANSMEMBRANE PROTEIN YDBT"/>
    <property type="match status" value="1"/>
</dbReference>
<feature type="transmembrane region" description="Helical" evidence="2">
    <location>
        <begin position="51"/>
        <end position="75"/>
    </location>
</feature>
<evidence type="ECO:0000313" key="4">
    <source>
        <dbReference type="EMBL" id="SEE92143.1"/>
    </source>
</evidence>
<feature type="domain" description="YdbS-like PH" evidence="3">
    <location>
        <begin position="75"/>
        <end position="153"/>
    </location>
</feature>
<evidence type="ECO:0000256" key="2">
    <source>
        <dbReference type="SAM" id="Phobius"/>
    </source>
</evidence>
<feature type="region of interest" description="Disordered" evidence="1">
    <location>
        <begin position="166"/>
        <end position="187"/>
    </location>
</feature>
<dbReference type="STRING" id="648782.SAMN04488554_3599"/>